<gene>
    <name evidence="1" type="ORF">PHYBLDRAFT_169791</name>
</gene>
<dbReference type="AlphaFoldDB" id="A0A162U2Q5"/>
<dbReference type="RefSeq" id="XP_018289913.1">
    <property type="nucleotide sequence ID" value="XM_018436164.1"/>
</dbReference>
<reference evidence="2" key="1">
    <citation type="submission" date="2015-06" db="EMBL/GenBank/DDBJ databases">
        <title>Expansion of signal transduction pathways in fungi by whole-genome duplication.</title>
        <authorList>
            <consortium name="DOE Joint Genome Institute"/>
            <person name="Corrochano L.M."/>
            <person name="Kuo A."/>
            <person name="Marcet-Houben M."/>
            <person name="Polaino S."/>
            <person name="Salamov A."/>
            <person name="Villalobos J.M."/>
            <person name="Alvarez M.I."/>
            <person name="Avalos J."/>
            <person name="Benito E.P."/>
            <person name="Benoit I."/>
            <person name="Burger G."/>
            <person name="Camino L.P."/>
            <person name="Canovas D."/>
            <person name="Cerda-Olmedo E."/>
            <person name="Cheng J.-F."/>
            <person name="Dominguez A."/>
            <person name="Elias M."/>
            <person name="Eslava A.P."/>
            <person name="Glaser F."/>
            <person name="Grimwood J."/>
            <person name="Gutierrez G."/>
            <person name="Heitman J."/>
            <person name="Henrissat B."/>
            <person name="Iturriaga E.A."/>
            <person name="Lang B.F."/>
            <person name="Lavin J.L."/>
            <person name="Lee S."/>
            <person name="Li W."/>
            <person name="Lindquist E."/>
            <person name="Lopez-Garcia S."/>
            <person name="Luque E.M."/>
            <person name="Marcos A.T."/>
            <person name="Martin J."/>
            <person name="McCluskey K."/>
            <person name="Medina H.R."/>
            <person name="Miralles-Duran A."/>
            <person name="Miyazaki A."/>
            <person name="Munoz-Torres E."/>
            <person name="Oguiza J.A."/>
            <person name="Ohm R."/>
            <person name="Olmedo M."/>
            <person name="Orejas M."/>
            <person name="Ortiz-Castellanos L."/>
            <person name="Pisabarro A.G."/>
            <person name="Rodriguez-Romero J."/>
            <person name="Ruiz-Herrera J."/>
            <person name="Ruiz-Vazquez R."/>
            <person name="Sanz C."/>
            <person name="Schackwitz W."/>
            <person name="Schmutz J."/>
            <person name="Shahriari M."/>
            <person name="Shelest E."/>
            <person name="Silva-Franco F."/>
            <person name="Soanes D."/>
            <person name="Syed K."/>
            <person name="Tagua V.G."/>
            <person name="Talbot N.J."/>
            <person name="Thon M."/>
            <person name="De vries R.P."/>
            <person name="Wiebenga A."/>
            <person name="Yadav J.S."/>
            <person name="Braun E.L."/>
            <person name="Baker S."/>
            <person name="Garre V."/>
            <person name="Horwitz B."/>
            <person name="Torres-Martinez S."/>
            <person name="Idnurm A."/>
            <person name="Herrera-Estrella A."/>
            <person name="Gabaldon T."/>
            <person name="Grigoriev I.V."/>
        </authorList>
    </citation>
    <scope>NUCLEOTIDE SEQUENCE [LARGE SCALE GENOMIC DNA]</scope>
    <source>
        <strain evidence="2">NRRL 1555(-)</strain>
    </source>
</reference>
<organism evidence="1 2">
    <name type="scientific">Phycomyces blakesleeanus (strain ATCC 8743b / DSM 1359 / FGSC 10004 / NBRC 33097 / NRRL 1555)</name>
    <dbReference type="NCBI Taxonomy" id="763407"/>
    <lineage>
        <taxon>Eukaryota</taxon>
        <taxon>Fungi</taxon>
        <taxon>Fungi incertae sedis</taxon>
        <taxon>Mucoromycota</taxon>
        <taxon>Mucoromycotina</taxon>
        <taxon>Mucoromycetes</taxon>
        <taxon>Mucorales</taxon>
        <taxon>Phycomycetaceae</taxon>
        <taxon>Phycomyces</taxon>
    </lineage>
</organism>
<dbReference type="GeneID" id="28997070"/>
<accession>A0A162U2Q5</accession>
<dbReference type="EMBL" id="KV440984">
    <property type="protein sequence ID" value="OAD71873.1"/>
    <property type="molecule type" value="Genomic_DNA"/>
</dbReference>
<name>A0A162U2Q5_PHYB8</name>
<sequence length="170" mass="19736">MKNLVYLDYKANKLMLTAITTIRCYFSEITGRSRPSPPSHHKYTISAIASYTEEYKELLSLKCDAILSDILFIDPSYAYQVFLFLSDIYYQKITQGSSLKKEIRSKAIYPFPKALSHIMPPQAKVIARWPQLGPDRTILCRYKRHNLWFSKIKMSCPTRKHPPPTELAID</sequence>
<dbReference type="VEuPathDB" id="FungiDB:PHYBLDRAFT_169791"/>
<dbReference type="Proteomes" id="UP000077315">
    <property type="component" value="Unassembled WGS sequence"/>
</dbReference>
<evidence type="ECO:0000313" key="1">
    <source>
        <dbReference type="EMBL" id="OAD71873.1"/>
    </source>
</evidence>
<protein>
    <submittedName>
        <fullName evidence="1">Uncharacterized protein</fullName>
    </submittedName>
</protein>
<evidence type="ECO:0000313" key="2">
    <source>
        <dbReference type="Proteomes" id="UP000077315"/>
    </source>
</evidence>
<dbReference type="InParanoid" id="A0A162U2Q5"/>
<keyword evidence="2" id="KW-1185">Reference proteome</keyword>
<proteinExistence type="predicted"/>